<dbReference type="EMBL" id="AP014946">
    <property type="protein sequence ID" value="BAT61445.1"/>
    <property type="molecule type" value="Genomic_DNA"/>
</dbReference>
<keyword evidence="2" id="KW-1185">Reference proteome</keyword>
<name>A0A0S3PZT2_9BRAD</name>
<dbReference type="Proteomes" id="UP000236884">
    <property type="component" value="Chromosome"/>
</dbReference>
<dbReference type="RefSeq" id="WP_096358143.1">
    <property type="nucleotide sequence ID" value="NZ_AP014946.1"/>
</dbReference>
<protein>
    <submittedName>
        <fullName evidence="1">Uncharacterized protein</fullName>
    </submittedName>
</protein>
<dbReference type="AlphaFoldDB" id="A0A0S3PZT2"/>
<reference evidence="1 2" key="1">
    <citation type="submission" date="2015-08" db="EMBL/GenBank/DDBJ databases">
        <title>Investigation of the bacterial diversity of lava forest soil.</title>
        <authorList>
            <person name="Lee J.S."/>
        </authorList>
    </citation>
    <scope>NUCLEOTIDE SEQUENCE [LARGE SCALE GENOMIC DNA]</scope>
    <source>
        <strain evidence="1 2">GJW-30</strain>
    </source>
</reference>
<gene>
    <name evidence="1" type="ORF">GJW-30_1_04002</name>
</gene>
<proteinExistence type="predicted"/>
<dbReference type="KEGG" id="vgo:GJW-30_1_04002"/>
<evidence type="ECO:0000313" key="2">
    <source>
        <dbReference type="Proteomes" id="UP000236884"/>
    </source>
</evidence>
<sequence length="67" mass="7490">MASREETTRRVIVEIEVLRGIARSGKLDRVEALLGRALDKAYELLQPVDKPADRDKSADALSRRGNI</sequence>
<organism evidence="1 2">
    <name type="scientific">Variibacter gotjawalensis</name>
    <dbReference type="NCBI Taxonomy" id="1333996"/>
    <lineage>
        <taxon>Bacteria</taxon>
        <taxon>Pseudomonadati</taxon>
        <taxon>Pseudomonadota</taxon>
        <taxon>Alphaproteobacteria</taxon>
        <taxon>Hyphomicrobiales</taxon>
        <taxon>Nitrobacteraceae</taxon>
        <taxon>Variibacter</taxon>
    </lineage>
</organism>
<accession>A0A0S3PZT2</accession>
<evidence type="ECO:0000313" key="1">
    <source>
        <dbReference type="EMBL" id="BAT61445.1"/>
    </source>
</evidence>